<keyword evidence="1" id="KW-1133">Transmembrane helix</keyword>
<name>A0A5K1K103_9APHY</name>
<dbReference type="EMBL" id="LR727413">
    <property type="protein sequence ID" value="VWO99124.1"/>
    <property type="molecule type" value="Genomic_DNA"/>
</dbReference>
<evidence type="ECO:0000256" key="1">
    <source>
        <dbReference type="SAM" id="Phobius"/>
    </source>
</evidence>
<protein>
    <submittedName>
        <fullName evidence="2">Fungal_trans domain-containing protein</fullName>
    </submittedName>
</protein>
<keyword evidence="1" id="KW-0812">Transmembrane</keyword>
<feature type="transmembrane region" description="Helical" evidence="1">
    <location>
        <begin position="33"/>
        <end position="52"/>
    </location>
</feature>
<organism evidence="2">
    <name type="scientific">Ganoderma boninense</name>
    <dbReference type="NCBI Taxonomy" id="34458"/>
    <lineage>
        <taxon>Eukaryota</taxon>
        <taxon>Fungi</taxon>
        <taxon>Dikarya</taxon>
        <taxon>Basidiomycota</taxon>
        <taxon>Agaricomycotina</taxon>
        <taxon>Agaricomycetes</taxon>
        <taxon>Polyporales</taxon>
        <taxon>Polyporaceae</taxon>
        <taxon>Ganoderma</taxon>
    </lineage>
</organism>
<reference evidence="2" key="1">
    <citation type="submission" date="2019-10" db="EMBL/GenBank/DDBJ databases">
        <authorList>
            <person name="Nor Muhammad N."/>
        </authorList>
    </citation>
    <scope>NUCLEOTIDE SEQUENCE</scope>
</reference>
<evidence type="ECO:0000313" key="2">
    <source>
        <dbReference type="EMBL" id="VWO99124.1"/>
    </source>
</evidence>
<keyword evidence="1" id="KW-0472">Membrane</keyword>
<accession>A0A5K1K103</accession>
<proteinExistence type="predicted"/>
<sequence length="203" mass="21770">MEIAMPMLVARTPGPSVVQGNHPGPSISRTASIVIPVALVAIALLVLAALAYSRCRNAISVTPIFHDINDPEEPTMWEVHVASAVKAPQFVGKQSWCEIMPVSVQGISEPNLSASTLKSAQPSLADRRCAGQHRLPRPCRDDWQKGPLVDSGDYRIAVLIALPTPLIQPKKKAMGQLAAPPALCFGLTDACQDELRNSAPTRQ</sequence>
<dbReference type="AlphaFoldDB" id="A0A5K1K103"/>
<gene>
    <name evidence="2" type="primary">G4NHT5</name>
</gene>